<keyword evidence="1" id="KW-0732">Signal</keyword>
<evidence type="ECO:0000256" key="1">
    <source>
        <dbReference type="SAM" id="SignalP"/>
    </source>
</evidence>
<organism evidence="2 3">
    <name type="scientific">Phaeosphaeria nodorum (strain SN15 / ATCC MYA-4574 / FGSC 10173)</name>
    <name type="common">Glume blotch fungus</name>
    <name type="synonym">Parastagonospora nodorum</name>
    <dbReference type="NCBI Taxonomy" id="321614"/>
    <lineage>
        <taxon>Eukaryota</taxon>
        <taxon>Fungi</taxon>
        <taxon>Dikarya</taxon>
        <taxon>Ascomycota</taxon>
        <taxon>Pezizomycotina</taxon>
        <taxon>Dothideomycetes</taxon>
        <taxon>Pleosporomycetidae</taxon>
        <taxon>Pleosporales</taxon>
        <taxon>Pleosporineae</taxon>
        <taxon>Phaeosphaeriaceae</taxon>
        <taxon>Parastagonospora</taxon>
    </lineage>
</organism>
<reference evidence="3" key="1">
    <citation type="journal article" date="2007" name="Plant Cell">
        <title>Dothideomycete-plant interactions illuminated by genome sequencing and EST analysis of the wheat pathogen Stagonospora nodorum.</title>
        <authorList>
            <person name="Hane J.K."/>
            <person name="Lowe R.G."/>
            <person name="Solomon P.S."/>
            <person name="Tan K.C."/>
            <person name="Schoch C.L."/>
            <person name="Spatafora J.W."/>
            <person name="Crous P.W."/>
            <person name="Kodira C."/>
            <person name="Birren B.W."/>
            <person name="Galagan J.E."/>
            <person name="Torriani S.F."/>
            <person name="McDonald B.A."/>
            <person name="Oliver R.P."/>
        </authorList>
    </citation>
    <scope>NUCLEOTIDE SEQUENCE [LARGE SCALE GENOMIC DNA]</scope>
    <source>
        <strain evidence="3">SN15 / ATCC MYA-4574 / FGSC 10173</strain>
    </source>
</reference>
<dbReference type="RefSeq" id="XP_001790847.1">
    <property type="nucleotide sequence ID" value="XM_001790795.1"/>
</dbReference>
<evidence type="ECO:0000313" key="3">
    <source>
        <dbReference type="Proteomes" id="UP000001055"/>
    </source>
</evidence>
<dbReference type="GeneID" id="5968200"/>
<dbReference type="VEuPathDB" id="FungiDB:JI435_001520"/>
<accession>Q0V762</accession>
<dbReference type="HOGENOM" id="CLU_3107141_0_0_1"/>
<gene>
    <name evidence="2" type="ORF">SNOG_00152</name>
</gene>
<dbReference type="AlphaFoldDB" id="Q0V762"/>
<feature type="signal peptide" evidence="1">
    <location>
        <begin position="1"/>
        <end position="19"/>
    </location>
</feature>
<sequence length="51" mass="5524">MRFIAPLFTTFALMSTAFTAPTESTTIEVRDSQTNAIVEGLEHAHPAATTK</sequence>
<dbReference type="EMBL" id="CH445325">
    <property type="protein sequence ID" value="EAT91647.1"/>
    <property type="molecule type" value="Genomic_DNA"/>
</dbReference>
<protein>
    <submittedName>
        <fullName evidence="2">Uncharacterized protein</fullName>
    </submittedName>
</protein>
<name>Q0V762_PHANO</name>
<proteinExistence type="predicted"/>
<dbReference type="KEGG" id="pno:SNOG_00152"/>
<dbReference type="InParanoid" id="Q0V762"/>
<dbReference type="Proteomes" id="UP000001055">
    <property type="component" value="Unassembled WGS sequence"/>
</dbReference>
<feature type="chain" id="PRO_5004178715" evidence="1">
    <location>
        <begin position="20"/>
        <end position="51"/>
    </location>
</feature>
<evidence type="ECO:0000313" key="2">
    <source>
        <dbReference type="EMBL" id="EAT91647.1"/>
    </source>
</evidence>